<dbReference type="PANTHER" id="PTHR11795">
    <property type="entry name" value="BRANCHED-CHAIN AMINO ACID TRANSPORT SYSTEM PERMEASE PROTEIN LIVH"/>
    <property type="match status" value="1"/>
</dbReference>
<organism evidence="10">
    <name type="scientific">marine metagenome</name>
    <dbReference type="NCBI Taxonomy" id="408172"/>
    <lineage>
        <taxon>unclassified sequences</taxon>
        <taxon>metagenomes</taxon>
        <taxon>ecological metagenomes</taxon>
    </lineage>
</organism>
<dbReference type="PANTHER" id="PTHR11795:SF445">
    <property type="entry name" value="AMINO ACID ABC TRANSPORTER PERMEASE PROTEIN"/>
    <property type="match status" value="1"/>
</dbReference>
<keyword evidence="6 9" id="KW-1133">Transmembrane helix</keyword>
<evidence type="ECO:0000256" key="5">
    <source>
        <dbReference type="ARBA" id="ARBA00022970"/>
    </source>
</evidence>
<feature type="transmembrane region" description="Helical" evidence="9">
    <location>
        <begin position="43"/>
        <end position="61"/>
    </location>
</feature>
<feature type="transmembrane region" description="Helical" evidence="9">
    <location>
        <begin position="67"/>
        <end position="87"/>
    </location>
</feature>
<dbReference type="Pfam" id="PF02653">
    <property type="entry name" value="BPD_transp_2"/>
    <property type="match status" value="1"/>
</dbReference>
<dbReference type="GO" id="GO:0006865">
    <property type="term" value="P:amino acid transport"/>
    <property type="evidence" value="ECO:0007669"/>
    <property type="project" value="UniProtKB-KW"/>
</dbReference>
<evidence type="ECO:0008006" key="11">
    <source>
        <dbReference type="Google" id="ProtNLM"/>
    </source>
</evidence>
<keyword evidence="3" id="KW-1003">Cell membrane</keyword>
<protein>
    <recommendedName>
        <fullName evidence="11">Branched-chain amino acid ABC transporter permease</fullName>
    </recommendedName>
</protein>
<evidence type="ECO:0000256" key="9">
    <source>
        <dbReference type="SAM" id="Phobius"/>
    </source>
</evidence>
<evidence type="ECO:0000256" key="8">
    <source>
        <dbReference type="ARBA" id="ARBA00037998"/>
    </source>
</evidence>
<comment type="subcellular location">
    <subcellularLocation>
        <location evidence="1">Cell membrane</location>
        <topology evidence="1">Multi-pass membrane protein</topology>
    </subcellularLocation>
</comment>
<reference evidence="10" key="1">
    <citation type="submission" date="2018-05" db="EMBL/GenBank/DDBJ databases">
        <authorList>
            <person name="Lanie J.A."/>
            <person name="Ng W.-L."/>
            <person name="Kazmierczak K.M."/>
            <person name="Andrzejewski T.M."/>
            <person name="Davidsen T.M."/>
            <person name="Wayne K.J."/>
            <person name="Tettelin H."/>
            <person name="Glass J.I."/>
            <person name="Rusch D."/>
            <person name="Podicherti R."/>
            <person name="Tsui H.-C.T."/>
            <person name="Winkler M.E."/>
        </authorList>
    </citation>
    <scope>NUCLEOTIDE SEQUENCE</scope>
</reference>
<dbReference type="AlphaFoldDB" id="A0A382P7H8"/>
<keyword evidence="4 9" id="KW-0812">Transmembrane</keyword>
<dbReference type="EMBL" id="UINC01104603">
    <property type="protein sequence ID" value="SVC67882.1"/>
    <property type="molecule type" value="Genomic_DNA"/>
</dbReference>
<evidence type="ECO:0000256" key="1">
    <source>
        <dbReference type="ARBA" id="ARBA00004651"/>
    </source>
</evidence>
<feature type="non-terminal residue" evidence="10">
    <location>
        <position position="120"/>
    </location>
</feature>
<dbReference type="GO" id="GO:0005886">
    <property type="term" value="C:plasma membrane"/>
    <property type="evidence" value="ECO:0007669"/>
    <property type="project" value="UniProtKB-SubCell"/>
</dbReference>
<feature type="transmembrane region" description="Helical" evidence="9">
    <location>
        <begin position="94"/>
        <end position="111"/>
    </location>
</feature>
<proteinExistence type="inferred from homology"/>
<dbReference type="InterPro" id="IPR052157">
    <property type="entry name" value="BCAA_transport_permease"/>
</dbReference>
<gene>
    <name evidence="10" type="ORF">METZ01_LOCUS320736</name>
</gene>
<feature type="transmembrane region" description="Helical" evidence="9">
    <location>
        <begin position="20"/>
        <end position="36"/>
    </location>
</feature>
<name>A0A382P7H8_9ZZZZ</name>
<evidence type="ECO:0000256" key="2">
    <source>
        <dbReference type="ARBA" id="ARBA00022448"/>
    </source>
</evidence>
<sequence>MDFELYEIIQAFADGVMKGSTYALLGIGFTLIFGVMQKINMSFGAVSIAGAYASLTAPILFPEVHTFVVFGASIVFAGIIGYVVYLCCFKWIPLANPLATLMATIGMLFFLEEVTVHATA</sequence>
<evidence type="ECO:0000256" key="4">
    <source>
        <dbReference type="ARBA" id="ARBA00022692"/>
    </source>
</evidence>
<evidence type="ECO:0000256" key="3">
    <source>
        <dbReference type="ARBA" id="ARBA00022475"/>
    </source>
</evidence>
<evidence type="ECO:0000256" key="7">
    <source>
        <dbReference type="ARBA" id="ARBA00023136"/>
    </source>
</evidence>
<evidence type="ECO:0000256" key="6">
    <source>
        <dbReference type="ARBA" id="ARBA00022989"/>
    </source>
</evidence>
<keyword evidence="2" id="KW-0813">Transport</keyword>
<keyword evidence="7 9" id="KW-0472">Membrane</keyword>
<evidence type="ECO:0000313" key="10">
    <source>
        <dbReference type="EMBL" id="SVC67882.1"/>
    </source>
</evidence>
<comment type="similarity">
    <text evidence="8">Belongs to the binding-protein-dependent transport system permease family. LivHM subfamily.</text>
</comment>
<keyword evidence="5" id="KW-0029">Amino-acid transport</keyword>
<dbReference type="InterPro" id="IPR001851">
    <property type="entry name" value="ABC_transp_permease"/>
</dbReference>
<accession>A0A382P7H8</accession>
<dbReference type="GO" id="GO:0022857">
    <property type="term" value="F:transmembrane transporter activity"/>
    <property type="evidence" value="ECO:0007669"/>
    <property type="project" value="InterPro"/>
</dbReference>